<proteinExistence type="predicted"/>
<gene>
    <name evidence="1" type="ORF">C5748_08715</name>
</gene>
<dbReference type="RefSeq" id="WP_105741543.1">
    <property type="nucleotide sequence ID" value="NZ_PVBR01000005.1"/>
</dbReference>
<protein>
    <submittedName>
        <fullName evidence="1">Uncharacterized protein</fullName>
    </submittedName>
</protein>
<dbReference type="AlphaFoldDB" id="A0A2S9ITT3"/>
<keyword evidence="2" id="KW-1185">Reference proteome</keyword>
<name>A0A2S9ITT3_9HYPH</name>
<comment type="caution">
    <text evidence="1">The sequence shown here is derived from an EMBL/GenBank/DDBJ whole genome shotgun (WGS) entry which is preliminary data.</text>
</comment>
<reference evidence="1 2" key="1">
    <citation type="submission" date="2018-02" db="EMBL/GenBank/DDBJ databases">
        <title>The draft genome of Phyllobacterium sp. 1N-3.</title>
        <authorList>
            <person name="Liu L."/>
            <person name="Li L."/>
            <person name="Zhang X."/>
            <person name="Wang T."/>
            <person name="Liang L."/>
        </authorList>
    </citation>
    <scope>NUCLEOTIDE SEQUENCE [LARGE SCALE GENOMIC DNA]</scope>
    <source>
        <strain evidence="1 2">1N-3</strain>
    </source>
</reference>
<organism evidence="1 2">
    <name type="scientific">Phyllobacterium phragmitis</name>
    <dbReference type="NCBI Taxonomy" id="2670329"/>
    <lineage>
        <taxon>Bacteria</taxon>
        <taxon>Pseudomonadati</taxon>
        <taxon>Pseudomonadota</taxon>
        <taxon>Alphaproteobacteria</taxon>
        <taxon>Hyphomicrobiales</taxon>
        <taxon>Phyllobacteriaceae</taxon>
        <taxon>Phyllobacterium</taxon>
    </lineage>
</organism>
<accession>A0A2S9ITT3</accession>
<sequence>MAMIASPSVAFLVKASGHELINPIEYAAMNKTAMQAYVHQVPQTNVAEVNTHLFAVSGVIRSNSRAHDLTLPEDFVTER</sequence>
<evidence type="ECO:0000313" key="1">
    <source>
        <dbReference type="EMBL" id="PRD43921.1"/>
    </source>
</evidence>
<dbReference type="Proteomes" id="UP000239434">
    <property type="component" value="Unassembled WGS sequence"/>
</dbReference>
<dbReference type="EMBL" id="PVBR01000005">
    <property type="protein sequence ID" value="PRD43921.1"/>
    <property type="molecule type" value="Genomic_DNA"/>
</dbReference>
<evidence type="ECO:0000313" key="2">
    <source>
        <dbReference type="Proteomes" id="UP000239434"/>
    </source>
</evidence>